<reference evidence="2" key="1">
    <citation type="journal article" date="2019" name="bioRxiv">
        <title>The Genome of the Zebra Mussel, Dreissena polymorpha: A Resource for Invasive Species Research.</title>
        <authorList>
            <person name="McCartney M.A."/>
            <person name="Auch B."/>
            <person name="Kono T."/>
            <person name="Mallez S."/>
            <person name="Zhang Y."/>
            <person name="Obille A."/>
            <person name="Becker A."/>
            <person name="Abrahante J.E."/>
            <person name="Garbe J."/>
            <person name="Badalamenti J.P."/>
            <person name="Herman A."/>
            <person name="Mangelson H."/>
            <person name="Liachko I."/>
            <person name="Sullivan S."/>
            <person name="Sone E.D."/>
            <person name="Koren S."/>
            <person name="Silverstein K.A.T."/>
            <person name="Beckman K.B."/>
            <person name="Gohl D.M."/>
        </authorList>
    </citation>
    <scope>NUCLEOTIDE SEQUENCE</scope>
    <source>
        <strain evidence="2">Duluth1</strain>
        <tissue evidence="2">Whole animal</tissue>
    </source>
</reference>
<keyword evidence="3" id="KW-1185">Reference proteome</keyword>
<evidence type="ECO:0000313" key="3">
    <source>
        <dbReference type="Proteomes" id="UP000828390"/>
    </source>
</evidence>
<reference evidence="2" key="2">
    <citation type="submission" date="2020-11" db="EMBL/GenBank/DDBJ databases">
        <authorList>
            <person name="McCartney M.A."/>
            <person name="Auch B."/>
            <person name="Kono T."/>
            <person name="Mallez S."/>
            <person name="Becker A."/>
            <person name="Gohl D.M."/>
            <person name="Silverstein K.A.T."/>
            <person name="Koren S."/>
            <person name="Bechman K.B."/>
            <person name="Herman A."/>
            <person name="Abrahante J.E."/>
            <person name="Garbe J."/>
        </authorList>
    </citation>
    <scope>NUCLEOTIDE SEQUENCE</scope>
    <source>
        <strain evidence="2">Duluth1</strain>
        <tissue evidence="2">Whole animal</tissue>
    </source>
</reference>
<protein>
    <submittedName>
        <fullName evidence="2">Uncharacterized protein</fullName>
    </submittedName>
</protein>
<evidence type="ECO:0000256" key="1">
    <source>
        <dbReference type="SAM" id="MobiDB-lite"/>
    </source>
</evidence>
<proteinExistence type="predicted"/>
<dbReference type="AlphaFoldDB" id="A0A9D4GA13"/>
<feature type="compositionally biased region" description="Polar residues" evidence="1">
    <location>
        <begin position="35"/>
        <end position="57"/>
    </location>
</feature>
<dbReference type="InterPro" id="IPR013083">
    <property type="entry name" value="Znf_RING/FYVE/PHD"/>
</dbReference>
<gene>
    <name evidence="2" type="ORF">DPMN_138586</name>
</gene>
<name>A0A9D4GA13_DREPO</name>
<feature type="compositionally biased region" description="Basic and acidic residues" evidence="1">
    <location>
        <begin position="17"/>
        <end position="34"/>
    </location>
</feature>
<organism evidence="2 3">
    <name type="scientific">Dreissena polymorpha</name>
    <name type="common">Zebra mussel</name>
    <name type="synonym">Mytilus polymorpha</name>
    <dbReference type="NCBI Taxonomy" id="45954"/>
    <lineage>
        <taxon>Eukaryota</taxon>
        <taxon>Metazoa</taxon>
        <taxon>Spiralia</taxon>
        <taxon>Lophotrochozoa</taxon>
        <taxon>Mollusca</taxon>
        <taxon>Bivalvia</taxon>
        <taxon>Autobranchia</taxon>
        <taxon>Heteroconchia</taxon>
        <taxon>Euheterodonta</taxon>
        <taxon>Imparidentia</taxon>
        <taxon>Neoheterodontei</taxon>
        <taxon>Myida</taxon>
        <taxon>Dreissenoidea</taxon>
        <taxon>Dreissenidae</taxon>
        <taxon>Dreissena</taxon>
    </lineage>
</organism>
<dbReference type="Proteomes" id="UP000828390">
    <property type="component" value="Unassembled WGS sequence"/>
</dbReference>
<dbReference type="SUPFAM" id="SSF57903">
    <property type="entry name" value="FYVE/PHD zinc finger"/>
    <property type="match status" value="1"/>
</dbReference>
<dbReference type="Gene3D" id="3.30.40.10">
    <property type="entry name" value="Zinc/RING finger domain, C3HC4 (zinc finger)"/>
    <property type="match status" value="1"/>
</dbReference>
<accession>A0A9D4GA13</accession>
<dbReference type="EMBL" id="JAIWYP010000006">
    <property type="protein sequence ID" value="KAH3810197.1"/>
    <property type="molecule type" value="Genomic_DNA"/>
</dbReference>
<comment type="caution">
    <text evidence="2">The sequence shown here is derived from an EMBL/GenBank/DDBJ whole genome shotgun (WGS) entry which is preliminary data.</text>
</comment>
<feature type="compositionally biased region" description="Basic and acidic residues" evidence="1">
    <location>
        <begin position="59"/>
        <end position="74"/>
    </location>
</feature>
<sequence length="136" mass="15632">MPDENMEQIKLQHQKKIQLEENAKKKEKMPKSKEPNNQTTCKSTKATTSGLQINRVNQHGKDAKPETDGDHEDQSDLCCVCGRSSPPQLKDIHTLVIIKWGQCEKCQHWVHLTYCCDVRVLRRDSTFLCIHCSAEE</sequence>
<evidence type="ECO:0000313" key="2">
    <source>
        <dbReference type="EMBL" id="KAH3810197.1"/>
    </source>
</evidence>
<dbReference type="InterPro" id="IPR011011">
    <property type="entry name" value="Znf_FYVE_PHD"/>
</dbReference>
<feature type="region of interest" description="Disordered" evidence="1">
    <location>
        <begin position="1"/>
        <end position="74"/>
    </location>
</feature>